<keyword evidence="2" id="KW-1185">Reference proteome</keyword>
<gene>
    <name evidence="1" type="ORF">PI95_002950</name>
</gene>
<organism evidence="1 2">
    <name type="scientific">Hassallia byssoidea VB512170</name>
    <dbReference type="NCBI Taxonomy" id="1304833"/>
    <lineage>
        <taxon>Bacteria</taxon>
        <taxon>Bacillati</taxon>
        <taxon>Cyanobacteriota</taxon>
        <taxon>Cyanophyceae</taxon>
        <taxon>Nostocales</taxon>
        <taxon>Tolypothrichaceae</taxon>
        <taxon>Hassallia</taxon>
    </lineage>
</organism>
<evidence type="ECO:0000313" key="1">
    <source>
        <dbReference type="EMBL" id="NEU71565.1"/>
    </source>
</evidence>
<protein>
    <submittedName>
        <fullName evidence="1">Uncharacterized protein</fullName>
    </submittedName>
</protein>
<dbReference type="RefSeq" id="WP_163518539.1">
    <property type="nucleotide sequence ID" value="NZ_JTCM02000003.1"/>
</dbReference>
<dbReference type="EMBL" id="JTCM02000003">
    <property type="protein sequence ID" value="NEU71565.1"/>
    <property type="molecule type" value="Genomic_DNA"/>
</dbReference>
<accession>A0A846H2S8</accession>
<sequence length="62" mass="6754">MGRHTVGRLCRLEGSAVGSADLKHLANPKGNIAITNYRYNCVGENAIFALGCGKYEAWSIER</sequence>
<name>A0A846H2S8_9CYAN</name>
<comment type="caution">
    <text evidence="1">The sequence shown here is derived from an EMBL/GenBank/DDBJ whole genome shotgun (WGS) entry which is preliminary data.</text>
</comment>
<proteinExistence type="predicted"/>
<evidence type="ECO:0000313" key="2">
    <source>
        <dbReference type="Proteomes" id="UP000031549"/>
    </source>
</evidence>
<dbReference type="AlphaFoldDB" id="A0A846H2S8"/>
<dbReference type="Proteomes" id="UP000031549">
    <property type="component" value="Unassembled WGS sequence"/>
</dbReference>
<reference evidence="1 2" key="1">
    <citation type="journal article" date="2015" name="Genome Announc.">
        <title>Draft Genome Sequence of Cyanobacterium Hassallia byssoidea Strain VB512170, Isolated from Monuments in India.</title>
        <authorList>
            <person name="Singh D."/>
            <person name="Chandrababunaidu M.M."/>
            <person name="Panda A."/>
            <person name="Sen D."/>
            <person name="Bhattacharyya S."/>
            <person name="Adhikary S.P."/>
            <person name="Tripathy S."/>
        </authorList>
    </citation>
    <scope>NUCLEOTIDE SEQUENCE [LARGE SCALE GENOMIC DNA]</scope>
    <source>
        <strain evidence="1 2">VB512170</strain>
    </source>
</reference>